<dbReference type="InterPro" id="IPR057544">
    <property type="entry name" value="Beta-prop_SPT8"/>
</dbReference>
<dbReference type="SMART" id="SM00320">
    <property type="entry name" value="WD40"/>
    <property type="match status" value="6"/>
</dbReference>
<evidence type="ECO:0000256" key="7">
    <source>
        <dbReference type="SAM" id="MobiDB-lite"/>
    </source>
</evidence>
<dbReference type="Proteomes" id="UP000478008">
    <property type="component" value="Unassembled WGS sequence"/>
</dbReference>
<dbReference type="Gene3D" id="2.130.10.10">
    <property type="entry name" value="YVTN repeat-like/Quinoprotein amine dehydrogenase"/>
    <property type="match status" value="2"/>
</dbReference>
<dbReference type="SUPFAM" id="SSF50978">
    <property type="entry name" value="WD40 repeat-like"/>
    <property type="match status" value="1"/>
</dbReference>
<feature type="compositionally biased region" description="Basic and acidic residues" evidence="7">
    <location>
        <begin position="334"/>
        <end position="367"/>
    </location>
</feature>
<evidence type="ECO:0000259" key="8">
    <source>
        <dbReference type="Pfam" id="PF23798"/>
    </source>
</evidence>
<gene>
    <name evidence="9" type="ORF">DEBR0S1_26566G</name>
</gene>
<keyword evidence="6" id="KW-0853">WD repeat</keyword>
<feature type="repeat" description="WD" evidence="6">
    <location>
        <begin position="236"/>
        <end position="277"/>
    </location>
</feature>
<dbReference type="InterPro" id="IPR001680">
    <property type="entry name" value="WD40_rpt"/>
</dbReference>
<dbReference type="Pfam" id="PF23798">
    <property type="entry name" value="Beta-prop_SPT8"/>
    <property type="match status" value="1"/>
</dbReference>
<protein>
    <recommendedName>
        <fullName evidence="5">WD repeat-containing protein 37</fullName>
    </recommendedName>
</protein>
<organism evidence="9 10">
    <name type="scientific">Dekkera bruxellensis</name>
    <name type="common">Brettanomyces custersii</name>
    <dbReference type="NCBI Taxonomy" id="5007"/>
    <lineage>
        <taxon>Eukaryota</taxon>
        <taxon>Fungi</taxon>
        <taxon>Dikarya</taxon>
        <taxon>Ascomycota</taxon>
        <taxon>Saccharomycotina</taxon>
        <taxon>Pichiomycetes</taxon>
        <taxon>Pichiales</taxon>
        <taxon>Pichiaceae</taxon>
        <taxon>Brettanomyces</taxon>
    </lineage>
</organism>
<dbReference type="PROSITE" id="PS50082">
    <property type="entry name" value="WD_REPEATS_2"/>
    <property type="match status" value="1"/>
</dbReference>
<evidence type="ECO:0000256" key="5">
    <source>
        <dbReference type="ARBA" id="ARBA00040954"/>
    </source>
</evidence>
<dbReference type="AlphaFoldDB" id="A0A7D9H2I7"/>
<comment type="subcellular location">
    <subcellularLocation>
        <location evidence="2">Cytoplasm</location>
    </subcellularLocation>
    <subcellularLocation>
        <location evidence="1">Nucleus</location>
    </subcellularLocation>
</comment>
<dbReference type="InterPro" id="IPR015943">
    <property type="entry name" value="WD40/YVTN_repeat-like_dom_sf"/>
</dbReference>
<feature type="region of interest" description="Disordered" evidence="7">
    <location>
        <begin position="301"/>
        <end position="320"/>
    </location>
</feature>
<feature type="region of interest" description="Disordered" evidence="7">
    <location>
        <begin position="1"/>
        <end position="50"/>
    </location>
</feature>
<name>A0A7D9H2I7_DEKBR</name>
<evidence type="ECO:0000256" key="4">
    <source>
        <dbReference type="ARBA" id="ARBA00023242"/>
    </source>
</evidence>
<dbReference type="PANTHER" id="PTHR19855">
    <property type="entry name" value="WD40 REPEAT PROTEIN 12, 37"/>
    <property type="match status" value="1"/>
</dbReference>
<sequence>MAKTDNIRNGCNEISPTKAPVPLNDSLKEDQDNSAEIGSSSQNNSKVEVLDTQQTKTYGDLTERQKLVKDAGKGDFKDIVPIVAIPYSTPVHSIALSKGPKWLFTGGEDGLIRKFDFFGSVEGKSPLTVAQRHQLVDSISFGGMNESYWENEQPYYKEALLTEIMEEPVKGKGRNKKIDVSTITAYEPRLSPVYSMAVQSDAFWLLSGLKSGGITLQTTRSNEGCIQYYFKDGKDKFQHSTAVSCLKLNNDETKFLSGSWDKKILRWDLNMGVATEIFDKSTGQVSSLDCRPVGGINLQLANSSEKNNDDNNNDSNDEDEDVDALFDESQGIEKNGRDSDNESEKRESAESVGNKQDDTNDQIKKDFSTQSKNTLHSGLYESIVRSDDVFITSSINGIVDVWDSRVSNGSNNVARIGLQKETTPWCMSAIWSSDGNSIYIGRRNSTVEEFDIRNLNSYKNILRFPLASGPVSCVRAFPNRNYLLCGCQDNIRLYDLRLSDYNTDDDNRIHLHGTEHHHHHKRRRKRVPFMIVPGHNGGVLSDMYVDPTSRFIVSASGNRGWQGKAADYVFIYEIQKA</sequence>
<accession>A0A7D9H2I7</accession>
<dbReference type="PANTHER" id="PTHR19855:SF12">
    <property type="entry name" value="WD REPEAT-CONTAINING PROTEIN 37"/>
    <property type="match status" value="1"/>
</dbReference>
<evidence type="ECO:0000313" key="9">
    <source>
        <dbReference type="EMBL" id="VUG16825.1"/>
    </source>
</evidence>
<feature type="region of interest" description="Disordered" evidence="7">
    <location>
        <begin position="327"/>
        <end position="368"/>
    </location>
</feature>
<dbReference type="GO" id="GO:0005634">
    <property type="term" value="C:nucleus"/>
    <property type="evidence" value="ECO:0007669"/>
    <property type="project" value="UniProtKB-SubCell"/>
</dbReference>
<evidence type="ECO:0000256" key="1">
    <source>
        <dbReference type="ARBA" id="ARBA00004123"/>
    </source>
</evidence>
<proteinExistence type="predicted"/>
<evidence type="ECO:0000256" key="3">
    <source>
        <dbReference type="ARBA" id="ARBA00022490"/>
    </source>
</evidence>
<dbReference type="EMBL" id="CABFWN010000001">
    <property type="protein sequence ID" value="VUG16825.1"/>
    <property type="molecule type" value="Genomic_DNA"/>
</dbReference>
<reference evidence="9 10" key="1">
    <citation type="submission" date="2019-07" db="EMBL/GenBank/DDBJ databases">
        <authorList>
            <person name="Friedrich A."/>
            <person name="Schacherer J."/>
        </authorList>
    </citation>
    <scope>NUCLEOTIDE SEQUENCE [LARGE SCALE GENOMIC DNA]</scope>
</reference>
<keyword evidence="3" id="KW-0963">Cytoplasm</keyword>
<keyword evidence="4" id="KW-0539">Nucleus</keyword>
<evidence type="ECO:0000256" key="2">
    <source>
        <dbReference type="ARBA" id="ARBA00004496"/>
    </source>
</evidence>
<dbReference type="InterPro" id="IPR036322">
    <property type="entry name" value="WD40_repeat_dom_sf"/>
</dbReference>
<feature type="domain" description="Transcription factor spt8 beta-propeller" evidence="8">
    <location>
        <begin position="78"/>
        <end position="575"/>
    </location>
</feature>
<feature type="compositionally biased region" description="Acidic residues" evidence="7">
    <location>
        <begin position="311"/>
        <end position="320"/>
    </location>
</feature>
<dbReference type="GO" id="GO:0005737">
    <property type="term" value="C:cytoplasm"/>
    <property type="evidence" value="ECO:0007669"/>
    <property type="project" value="UniProtKB-SubCell"/>
</dbReference>
<feature type="compositionally biased region" description="Polar residues" evidence="7">
    <location>
        <begin position="34"/>
        <end position="50"/>
    </location>
</feature>
<evidence type="ECO:0000256" key="6">
    <source>
        <dbReference type="PROSITE-ProRule" id="PRU00221"/>
    </source>
</evidence>
<evidence type="ECO:0000313" key="10">
    <source>
        <dbReference type="Proteomes" id="UP000478008"/>
    </source>
</evidence>
<keyword evidence="10" id="KW-1185">Reference proteome</keyword>